<evidence type="ECO:0000256" key="1">
    <source>
        <dbReference type="SAM" id="SignalP"/>
    </source>
</evidence>
<protein>
    <recommendedName>
        <fullName evidence="4">Tetratricopeptide repeat protein</fullName>
    </recommendedName>
</protein>
<evidence type="ECO:0000313" key="3">
    <source>
        <dbReference type="Proteomes" id="UP000317093"/>
    </source>
</evidence>
<feature type="chain" id="PRO_5021723776" description="Tetratricopeptide repeat protein" evidence="1">
    <location>
        <begin position="24"/>
        <end position="336"/>
    </location>
</feature>
<evidence type="ECO:0000313" key="2">
    <source>
        <dbReference type="EMBL" id="QDU61356.1"/>
    </source>
</evidence>
<dbReference type="Gene3D" id="1.25.40.10">
    <property type="entry name" value="Tetratricopeptide repeat domain"/>
    <property type="match status" value="1"/>
</dbReference>
<sequence precursor="true">MKQATAMMVLLAATPLAFGQAEATIELPTVGVQSVQTTVAVPSGGGAVIGGVGTGAGRRVALPGGIALDRVARGGNIMTDAQIIDLRSMAEERDFVHAAGLYKSGRIAEAIDIYRELAESSVDPARQRHARDILAAVKTLAMTKARKALEQAKSDDPGAALRAIEEVLEQYRLVISDPAIHAAHRQLAEHPANAEPKHGAAAMNHYVKGESAEMKGKHELARVYYRLAARKKGTTASLHASEALARLDRIETHVDKSAEFAKKKTPPIAPRPLEGPDPQRLISTARLQRQANPTKARELYRQALLALPVDSPLFVPTMEEARRHVEEQEARKVEGR</sequence>
<gene>
    <name evidence="2" type="ORF">Pan216_22120</name>
</gene>
<keyword evidence="1" id="KW-0732">Signal</keyword>
<dbReference type="AlphaFoldDB" id="A0A518B350"/>
<evidence type="ECO:0008006" key="4">
    <source>
        <dbReference type="Google" id="ProtNLM"/>
    </source>
</evidence>
<reference evidence="2 3" key="1">
    <citation type="submission" date="2019-02" db="EMBL/GenBank/DDBJ databases">
        <title>Deep-cultivation of Planctomycetes and their phenomic and genomic characterization uncovers novel biology.</title>
        <authorList>
            <person name="Wiegand S."/>
            <person name="Jogler M."/>
            <person name="Boedeker C."/>
            <person name="Pinto D."/>
            <person name="Vollmers J."/>
            <person name="Rivas-Marin E."/>
            <person name="Kohn T."/>
            <person name="Peeters S.H."/>
            <person name="Heuer A."/>
            <person name="Rast P."/>
            <person name="Oberbeckmann S."/>
            <person name="Bunk B."/>
            <person name="Jeske O."/>
            <person name="Meyerdierks A."/>
            <person name="Storesund J.E."/>
            <person name="Kallscheuer N."/>
            <person name="Luecker S."/>
            <person name="Lage O.M."/>
            <person name="Pohl T."/>
            <person name="Merkel B.J."/>
            <person name="Hornburger P."/>
            <person name="Mueller R.-W."/>
            <person name="Bruemmer F."/>
            <person name="Labrenz M."/>
            <person name="Spormann A.M."/>
            <person name="Op den Camp H."/>
            <person name="Overmann J."/>
            <person name="Amann R."/>
            <person name="Jetten M.S.M."/>
            <person name="Mascher T."/>
            <person name="Medema M.H."/>
            <person name="Devos D.P."/>
            <person name="Kaster A.-K."/>
            <person name="Ovreas L."/>
            <person name="Rohde M."/>
            <person name="Galperin M.Y."/>
            <person name="Jogler C."/>
        </authorList>
    </citation>
    <scope>NUCLEOTIDE SEQUENCE [LARGE SCALE GENOMIC DNA]</scope>
    <source>
        <strain evidence="2 3">Pan216</strain>
    </source>
</reference>
<accession>A0A518B350</accession>
<feature type="signal peptide" evidence="1">
    <location>
        <begin position="1"/>
        <end position="23"/>
    </location>
</feature>
<dbReference type="KEGG" id="knv:Pan216_22120"/>
<organism evidence="2 3">
    <name type="scientific">Kolteria novifilia</name>
    <dbReference type="NCBI Taxonomy" id="2527975"/>
    <lineage>
        <taxon>Bacteria</taxon>
        <taxon>Pseudomonadati</taxon>
        <taxon>Planctomycetota</taxon>
        <taxon>Planctomycetia</taxon>
        <taxon>Kolteriales</taxon>
        <taxon>Kolteriaceae</taxon>
        <taxon>Kolteria</taxon>
    </lineage>
</organism>
<dbReference type="Proteomes" id="UP000317093">
    <property type="component" value="Chromosome"/>
</dbReference>
<keyword evidence="3" id="KW-1185">Reference proteome</keyword>
<dbReference type="RefSeq" id="WP_145257956.1">
    <property type="nucleotide sequence ID" value="NZ_CP036279.1"/>
</dbReference>
<dbReference type="InterPro" id="IPR011990">
    <property type="entry name" value="TPR-like_helical_dom_sf"/>
</dbReference>
<proteinExistence type="predicted"/>
<name>A0A518B350_9BACT</name>
<dbReference type="EMBL" id="CP036279">
    <property type="protein sequence ID" value="QDU61356.1"/>
    <property type="molecule type" value="Genomic_DNA"/>
</dbReference>